<evidence type="ECO:0000256" key="1">
    <source>
        <dbReference type="SAM" id="MobiDB-lite"/>
    </source>
</evidence>
<organism evidence="2 3">
    <name type="scientific">Dryococelus australis</name>
    <dbReference type="NCBI Taxonomy" id="614101"/>
    <lineage>
        <taxon>Eukaryota</taxon>
        <taxon>Metazoa</taxon>
        <taxon>Ecdysozoa</taxon>
        <taxon>Arthropoda</taxon>
        <taxon>Hexapoda</taxon>
        <taxon>Insecta</taxon>
        <taxon>Pterygota</taxon>
        <taxon>Neoptera</taxon>
        <taxon>Polyneoptera</taxon>
        <taxon>Phasmatodea</taxon>
        <taxon>Verophasmatodea</taxon>
        <taxon>Anareolatae</taxon>
        <taxon>Phasmatidae</taxon>
        <taxon>Eurycanthinae</taxon>
        <taxon>Dryococelus</taxon>
    </lineage>
</organism>
<gene>
    <name evidence="2" type="ORF">PR048_017589</name>
</gene>
<dbReference type="PANTHER" id="PTHR46114">
    <property type="entry name" value="APPLE DOMAIN-CONTAINING PROTEIN"/>
    <property type="match status" value="1"/>
</dbReference>
<keyword evidence="3" id="KW-1185">Reference proteome</keyword>
<dbReference type="Proteomes" id="UP001159363">
    <property type="component" value="Chromosome 5"/>
</dbReference>
<name>A0ABQ9H9X2_9NEOP</name>
<feature type="region of interest" description="Disordered" evidence="1">
    <location>
        <begin position="390"/>
        <end position="421"/>
    </location>
</feature>
<sequence>MRGVGLASGRWLALWRREAMSSRGGRNGCAGQTGLRPSLLICHYIRQCAGNKAVTAPTTAWVAGAGRPSPPLFPLTKLSAKVGNTTRFLMRKFGISAARCTGNHVVNCRGRVSVPAAVQRPLTELSAGRGYHLVSTVVPQSASVCSHAPMPDVVWNGTKNTVIGLWNSMKKTCRMMSRAARADNRTDVYESGSVSWEKEGITCTATRSARSLEASILEIVKVYSSRNGFSVFGNEFPPNRGARERASKLCVRTRQGKRTIQDISLDCCRISKYTRQIHTKLLKGAALNLPTDFPPVKVPYVHAVRREHCTPVQCLALSVCQSWEGSSGVEQLKISGSSPKLTKHDYRPSRMSYEWDAEAHSVRESIAAVTFFRILGDFYAGRLTLLHPHQTPARRSGGYRAGKRRPSSTTPPSNTGAEIGRLQRTQVRPFLSLGCLLFNSSDQTSPLPPPHSSRSVPVSDTKCQERGTCLFTWEVGAGLRPLATNGRLGESSTTCLFSFERGNEDEMMRVAQFKGFVIEMKSLPRLFLWDIGDIVEDCPGNRPLLLYLKPLCMFYSYFGHGFTNRKLKNHIVNPNIPSAIRPVPHSVNHSVPSRPEHEEIEADSEYSVGEEFPSSEETDLTYQYGPQDWRLFIDASKTSLKAVLLHNGNILPSVPVAYASMAKESYEILKKKIKMLKCIQYNEHKWKVCGDLKIVAIIFGMQKGYTEYGCFLCEWDSRDRNSRYIKQEWPRRKWQVGEKNIKREKLVASEDVLLPPLHIKLGLIRQFLKVMDRDGRGFMYLSNKFPRLSPAKIKVHFLHSHLDFFPGNCSDVSDEHGERFHKDIMTIEKRYEGKWMPNMLVYYCWKLIRDCKETEHKRRK</sequence>
<comment type="caution">
    <text evidence="2">The sequence shown here is derived from an EMBL/GenBank/DDBJ whole genome shotgun (WGS) entry which is preliminary data.</text>
</comment>
<evidence type="ECO:0000313" key="3">
    <source>
        <dbReference type="Proteomes" id="UP001159363"/>
    </source>
</evidence>
<reference evidence="2 3" key="1">
    <citation type="submission" date="2023-02" db="EMBL/GenBank/DDBJ databases">
        <title>LHISI_Scaffold_Assembly.</title>
        <authorList>
            <person name="Stuart O.P."/>
            <person name="Cleave R."/>
            <person name="Magrath M.J.L."/>
            <person name="Mikheyev A.S."/>
        </authorList>
    </citation>
    <scope>NUCLEOTIDE SEQUENCE [LARGE SCALE GENOMIC DNA]</scope>
    <source>
        <strain evidence="2">Daus_M_001</strain>
        <tissue evidence="2">Leg muscle</tissue>
    </source>
</reference>
<dbReference type="EMBL" id="JARBHB010000006">
    <property type="protein sequence ID" value="KAJ8881116.1"/>
    <property type="molecule type" value="Genomic_DNA"/>
</dbReference>
<proteinExistence type="predicted"/>
<dbReference type="PANTHER" id="PTHR46114:SF1">
    <property type="entry name" value="ZAD DOMAIN-CONTAINING PROTEIN"/>
    <property type="match status" value="1"/>
</dbReference>
<evidence type="ECO:0000313" key="2">
    <source>
        <dbReference type="EMBL" id="KAJ8881116.1"/>
    </source>
</evidence>
<accession>A0ABQ9H9X2</accession>
<feature type="compositionally biased region" description="Polar residues" evidence="1">
    <location>
        <begin position="407"/>
        <end position="416"/>
    </location>
</feature>
<protein>
    <submittedName>
        <fullName evidence="2">Uncharacterized protein</fullName>
    </submittedName>
</protein>